<dbReference type="SUPFAM" id="SSF141571">
    <property type="entry name" value="Pentapeptide repeat-like"/>
    <property type="match status" value="1"/>
</dbReference>
<name>A0A7M7G816_NASVI</name>
<dbReference type="PROSITE" id="PS51490">
    <property type="entry name" value="KHA"/>
    <property type="match status" value="1"/>
</dbReference>
<dbReference type="Pfam" id="PF02214">
    <property type="entry name" value="BTB_2"/>
    <property type="match status" value="1"/>
</dbReference>
<evidence type="ECO:0008006" key="5">
    <source>
        <dbReference type="Google" id="ProtNLM"/>
    </source>
</evidence>
<dbReference type="PANTHER" id="PTHR14136">
    <property type="entry name" value="BTB_POZ DOMAIN-CONTAINING PROTEIN KCTD9"/>
    <property type="match status" value="1"/>
</dbReference>
<dbReference type="InterPro" id="IPR000210">
    <property type="entry name" value="BTB/POZ_dom"/>
</dbReference>
<dbReference type="EnsemblMetazoa" id="XM_001606672">
    <property type="protein sequence ID" value="XP_001606722"/>
    <property type="gene ID" value="LOC100123114"/>
</dbReference>
<protein>
    <recommendedName>
        <fullName evidence="5">BTB/POZ domain-containing protein KCTD9</fullName>
    </recommendedName>
</protein>
<evidence type="ECO:0000259" key="2">
    <source>
        <dbReference type="PROSITE" id="PS51490"/>
    </source>
</evidence>
<dbReference type="Gene3D" id="3.30.710.10">
    <property type="entry name" value="Potassium Channel Kv1.1, Chain A"/>
    <property type="match status" value="1"/>
</dbReference>
<organism evidence="3 4">
    <name type="scientific">Nasonia vitripennis</name>
    <name type="common">Parasitic wasp</name>
    <dbReference type="NCBI Taxonomy" id="7425"/>
    <lineage>
        <taxon>Eukaryota</taxon>
        <taxon>Metazoa</taxon>
        <taxon>Ecdysozoa</taxon>
        <taxon>Arthropoda</taxon>
        <taxon>Hexapoda</taxon>
        <taxon>Insecta</taxon>
        <taxon>Pterygota</taxon>
        <taxon>Neoptera</taxon>
        <taxon>Endopterygota</taxon>
        <taxon>Hymenoptera</taxon>
        <taxon>Apocrita</taxon>
        <taxon>Proctotrupomorpha</taxon>
        <taxon>Chalcidoidea</taxon>
        <taxon>Pteromalidae</taxon>
        <taxon>Pteromalinae</taxon>
        <taxon>Nasonia</taxon>
    </lineage>
</organism>
<dbReference type="GO" id="GO:0035556">
    <property type="term" value="P:intracellular signal transduction"/>
    <property type="evidence" value="ECO:0007669"/>
    <property type="project" value="InterPro"/>
</dbReference>
<dbReference type="InterPro" id="IPR001646">
    <property type="entry name" value="5peptide_repeat"/>
</dbReference>
<dbReference type="InterPro" id="IPR021789">
    <property type="entry name" value="KHA_dom"/>
</dbReference>
<accession>A0A7M7G816</accession>
<dbReference type="OMA" id="YACIKNA"/>
<dbReference type="SMART" id="SM00225">
    <property type="entry name" value="BTB"/>
    <property type="match status" value="1"/>
</dbReference>
<dbReference type="Proteomes" id="UP000002358">
    <property type="component" value="Chromosome 5"/>
</dbReference>
<feature type="domain" description="BTB" evidence="1">
    <location>
        <begin position="87"/>
        <end position="162"/>
    </location>
</feature>
<dbReference type="InParanoid" id="A0A7M7G816"/>
<evidence type="ECO:0000313" key="4">
    <source>
        <dbReference type="Proteomes" id="UP000002358"/>
    </source>
</evidence>
<feature type="domain" description="KHA" evidence="2">
    <location>
        <begin position="3"/>
        <end position="82"/>
    </location>
</feature>
<dbReference type="KEGG" id="nvi:100123114"/>
<dbReference type="SMR" id="A0A7M7G816"/>
<proteinExistence type="predicted"/>
<dbReference type="Gene3D" id="2.160.20.80">
    <property type="entry name" value="E3 ubiquitin-protein ligase SopA"/>
    <property type="match status" value="1"/>
</dbReference>
<dbReference type="CDD" id="cd18368">
    <property type="entry name" value="BTB_POZ_KCTD9"/>
    <property type="match status" value="1"/>
</dbReference>
<reference evidence="3" key="1">
    <citation type="submission" date="2021-01" db="UniProtKB">
        <authorList>
            <consortium name="EnsemblMetazoa"/>
        </authorList>
    </citation>
    <scope>IDENTIFICATION</scope>
</reference>
<dbReference type="Gene3D" id="6.10.140.750">
    <property type="match status" value="1"/>
</dbReference>
<dbReference type="Pfam" id="PF11834">
    <property type="entry name" value="KHA"/>
    <property type="match status" value="1"/>
</dbReference>
<dbReference type="Pfam" id="PF00805">
    <property type="entry name" value="Pentapeptide"/>
    <property type="match status" value="3"/>
</dbReference>
<evidence type="ECO:0000259" key="1">
    <source>
        <dbReference type="PROSITE" id="PS50097"/>
    </source>
</evidence>
<dbReference type="PROSITE" id="PS50097">
    <property type="entry name" value="BTB"/>
    <property type="match status" value="1"/>
</dbReference>
<dbReference type="CDD" id="cd17073">
    <property type="entry name" value="KHA"/>
    <property type="match status" value="1"/>
</dbReference>
<sequence length="391" mass="43307">MKRVILFVNGTVVNGKVFMVTYSLDELMKEASMKFNIKAQRLFTPQGGEIDDVSLIRDDDVLYVSSGEDFAWSSRDLHNHCKNSDWVTLNVGGKCFSTTRSTLMNKEPMSMLARMFTGNEQNEWRILPSKKDPNGAYMIDRSPTYFEPLLNYLRHGQLIIDPVLNPSGVLEEARFYGIEGAVSVLEEMAKEEEKKEKDTMSLTRKDVLKAIMSTPTNSELRLQGVNIAGSDLSRLDLRNINFKYANLRGCNMSGANLTHCCLERADLSHANLEGAQLVCVKMVCANLEAANLRSCNFEDPGGLPSNMEGVNLKGANLEGSNMAAVNLRVATLKHAILRNCDLRSAVLAGADLECCDLSGSDLHEANLRGANLKDAAFELMLTPLHMSQTIR</sequence>
<gene>
    <name evidence="3" type="primary">100123114</name>
</gene>
<evidence type="ECO:0000313" key="3">
    <source>
        <dbReference type="EnsemblMetazoa" id="XP_001606722"/>
    </source>
</evidence>
<dbReference type="GO" id="GO:0051260">
    <property type="term" value="P:protein homooligomerization"/>
    <property type="evidence" value="ECO:0007669"/>
    <property type="project" value="InterPro"/>
</dbReference>
<dbReference type="InterPro" id="IPR036572">
    <property type="entry name" value="Doublecortin_dom_sf"/>
</dbReference>
<dbReference type="SUPFAM" id="SSF54695">
    <property type="entry name" value="POZ domain"/>
    <property type="match status" value="1"/>
</dbReference>
<dbReference type="InterPro" id="IPR011333">
    <property type="entry name" value="SKP1/BTB/POZ_sf"/>
</dbReference>
<dbReference type="AlphaFoldDB" id="A0A7M7G816"/>
<dbReference type="SUPFAM" id="SSF89837">
    <property type="entry name" value="Doublecortin (DC)"/>
    <property type="match status" value="1"/>
</dbReference>
<dbReference type="PANTHER" id="PTHR14136:SF17">
    <property type="entry name" value="BTB_POZ DOMAIN-CONTAINING PROTEIN KCTD9"/>
    <property type="match status" value="1"/>
</dbReference>
<dbReference type="InterPro" id="IPR003131">
    <property type="entry name" value="T1-type_BTB"/>
</dbReference>
<dbReference type="InterPro" id="IPR051082">
    <property type="entry name" value="Pentapeptide-BTB/POZ_domain"/>
</dbReference>
<keyword evidence="4" id="KW-1185">Reference proteome</keyword>
<dbReference type="OrthoDB" id="9989223at2759"/>